<accession>A0A183DX09</accession>
<dbReference type="InterPro" id="IPR045189">
    <property type="entry name" value="UBR4-like"/>
</dbReference>
<reference evidence="3 4" key="2">
    <citation type="submission" date="2018-11" db="EMBL/GenBank/DDBJ databases">
        <authorList>
            <consortium name="Pathogen Informatics"/>
        </authorList>
    </citation>
    <scope>NUCLEOTIDE SEQUENCE [LARGE SCALE GENOMIC DNA]</scope>
</reference>
<comment type="similarity">
    <text evidence="1">Belongs to the UBR4 family.</text>
</comment>
<evidence type="ECO:0000256" key="1">
    <source>
        <dbReference type="PROSITE-ProRule" id="PRU01388"/>
    </source>
</evidence>
<evidence type="ECO:0000313" key="5">
    <source>
        <dbReference type="WBParaSite" id="GPUH_0001326501-mRNA-1"/>
    </source>
</evidence>
<evidence type="ECO:0000313" key="3">
    <source>
        <dbReference type="EMBL" id="VDN21925.1"/>
    </source>
</evidence>
<dbReference type="PANTHER" id="PTHR21725">
    <property type="entry name" value="E3 UBIQUITIN-PROTEIN LIGASE UBR4"/>
    <property type="match status" value="1"/>
</dbReference>
<dbReference type="WBParaSite" id="GPUH_0001326501-mRNA-1">
    <property type="protein sequence ID" value="GPUH_0001326501-mRNA-1"/>
    <property type="gene ID" value="GPUH_0001326501"/>
</dbReference>
<gene>
    <name evidence="3" type="ORF">GPUH_LOCUS13250</name>
</gene>
<protein>
    <submittedName>
        <fullName evidence="5">FANCI_S4 domain-containing protein</fullName>
    </submittedName>
</protein>
<dbReference type="Pfam" id="PF13764">
    <property type="entry name" value="E3_UbLigase_R4"/>
    <property type="match status" value="3"/>
</dbReference>
<feature type="domain" description="E3 ubiquitin ligase UBR4 C-terminal" evidence="2">
    <location>
        <begin position="134"/>
        <end position="336"/>
    </location>
</feature>
<sequence length="761" mass="84515">MMRYVIFLLEHGSIILSKNKLGWKQLSESSALLFPLLLRASCALKGVVVLRTFHVDVSAKELNVLIMRIAMKQPVLALREATRCIKAYAAVPRVQAHLLSIISDIVCPIIKKEEDFLIKIEKDPLQEDYLQGRMLGNPYKSSDPGMGPLMRDIKNKICRDCELIALLDDDTGMEASEHDLTWLCKFQLLVNQQIIALDLPVSGVYENLWRPNHPDQPMTIIYRMRGLLGDATESFVKTLADSNSKEKIDDKQLRLAAALGAPVGAFPAILSALDEIGLTGGSVVLLKELHRLLICCVKVESNRRQLNECGGIRKFLHVVEVIYKSGVKDDISESITLLYLDLTKKLLADVLATDEIEKHVSATFSPSKLLGILPRDWLSVLSESSLFPVACKEKIDDKQLRLAAALGAPVGAFPAILSALDEIGLTGGSVVLLKELHRLLICCVKVESNRRQLNECGGIRKFLHVVEVIYKSGVKDDIAESITLLYLDLTKKLLADVLATDEIEKSIGGATFEQMQWLLELSMGKDEGLPTPILEAITSIAPNLCLGNMESMDALVETFTPCCQWNQIDSDQEFCERVAKKVETLCKITAAIHNSASGRLLKMKMMNAGLISGACQYLAVNHPPLFQVSVTGPEWKHFLTKPSLKYVLRLMAGMARDHQPSQQAIAENSLPILHRLEQISTFAFKQIEKVRQETKAKKRQLAMAMRQKQLSEMGMEIGKKGQVKVSSRRIVNEPHTVQSTSEVGACCICREEVDAGEKIMM</sequence>
<organism evidence="5">
    <name type="scientific">Gongylonema pulchrum</name>
    <dbReference type="NCBI Taxonomy" id="637853"/>
    <lineage>
        <taxon>Eukaryota</taxon>
        <taxon>Metazoa</taxon>
        <taxon>Ecdysozoa</taxon>
        <taxon>Nematoda</taxon>
        <taxon>Chromadorea</taxon>
        <taxon>Rhabditida</taxon>
        <taxon>Spirurina</taxon>
        <taxon>Spiruromorpha</taxon>
        <taxon>Spiruroidea</taxon>
        <taxon>Gongylonematidae</taxon>
        <taxon>Gongylonema</taxon>
    </lineage>
</organism>
<keyword evidence="1" id="KW-0862">Zinc</keyword>
<evidence type="ECO:0000259" key="2">
    <source>
        <dbReference type="Pfam" id="PF13764"/>
    </source>
</evidence>
<feature type="domain" description="E3 ubiquitin ligase UBR4 C-terminal" evidence="2">
    <location>
        <begin position="401"/>
        <end position="681"/>
    </location>
</feature>
<keyword evidence="1" id="KW-0479">Metal-binding</keyword>
<proteinExistence type="inferred from homology"/>
<dbReference type="InterPro" id="IPR025704">
    <property type="entry name" value="E3_Ub_ligase_UBR4_C"/>
</dbReference>
<feature type="region of interest" description="UBR4 E3 catalytic module" evidence="1">
    <location>
        <begin position="621"/>
        <end position="761"/>
    </location>
</feature>
<keyword evidence="1" id="KW-0863">Zinc-finger</keyword>
<dbReference type="Proteomes" id="UP000271098">
    <property type="component" value="Unassembled WGS sequence"/>
</dbReference>
<dbReference type="PANTHER" id="PTHR21725:SF1">
    <property type="entry name" value="E3 UBIQUITIN-PROTEIN LIGASE UBR4"/>
    <property type="match status" value="1"/>
</dbReference>
<reference evidence="5" key="1">
    <citation type="submission" date="2016-06" db="UniProtKB">
        <authorList>
            <consortium name="WormBaseParasite"/>
        </authorList>
    </citation>
    <scope>IDENTIFICATION</scope>
</reference>
<dbReference type="GO" id="GO:0008270">
    <property type="term" value="F:zinc ion binding"/>
    <property type="evidence" value="ECO:0007669"/>
    <property type="project" value="UniProtKB-KW"/>
</dbReference>
<feature type="domain" description="E3 ubiquitin ligase UBR4 C-terminal" evidence="2">
    <location>
        <begin position="685"/>
        <end position="753"/>
    </location>
</feature>
<dbReference type="AlphaFoldDB" id="A0A183DX09"/>
<dbReference type="EMBL" id="UYRT01080044">
    <property type="protein sequence ID" value="VDN21925.1"/>
    <property type="molecule type" value="Genomic_DNA"/>
</dbReference>
<name>A0A183DX09_9BILA</name>
<dbReference type="OrthoDB" id="30336at2759"/>
<evidence type="ECO:0000313" key="4">
    <source>
        <dbReference type="Proteomes" id="UP000271098"/>
    </source>
</evidence>
<dbReference type="PROSITE" id="PS52043">
    <property type="entry name" value="UBR4_E3"/>
    <property type="match status" value="1"/>
</dbReference>
<keyword evidence="4" id="KW-1185">Reference proteome</keyword>